<dbReference type="SMART" id="SM00581">
    <property type="entry name" value="PSP"/>
    <property type="match status" value="1"/>
</dbReference>
<evidence type="ECO:0000256" key="4">
    <source>
        <dbReference type="ARBA" id="ARBA00022833"/>
    </source>
</evidence>
<accession>A0A6A4WEI7</accession>
<keyword evidence="2" id="KW-0479">Metal-binding</keyword>
<keyword evidence="4" id="KW-0862">Zinc</keyword>
<comment type="caution">
    <text evidence="8">The sequence shown here is derived from an EMBL/GenBank/DDBJ whole genome shotgun (WGS) entry which is preliminary data.</text>
</comment>
<keyword evidence="3" id="KW-0863">Zinc-finger</keyword>
<protein>
    <submittedName>
        <fullName evidence="8">Zinc finger CCHC domain-containing protein 8</fullName>
    </submittedName>
</protein>
<feature type="compositionally biased region" description="Basic and acidic residues" evidence="6">
    <location>
        <begin position="216"/>
        <end position="232"/>
    </location>
</feature>
<sequence>MEKTDEHEVITLDETSTASDSSLGNNSKRKAEDDSECIVESVQERKRFCHGEETNSLTDSPIMTVAFQSEDISSYNRYHEEADQRYGHLAPGCLSDGLREALGLQDLELPLHIYRMRVQGYPPGWLRSARLQRSNISVHHEPAPESAKEDGKPSEKEEEHYDLTKLISYPGFNVDCPNGFPVDPRRHAYPPMSRYWSLRAMKRRLRRAPAARRAGLQRERPADLPSSVREKPTTNGEGPEPTDAAAGTTGNGDREGSPSLETLEEQRRALLDSLETPAADGEEGELEDDEEEVEEMEEQEQVSELVHAPPAACSTPQAPVLTPGASRRRELGTPVAAASPHIVYDAEKWSAGITEHIPYENLPGATGAWDRMSSLMKKVRDHLTGKK</sequence>
<evidence type="ECO:0000256" key="6">
    <source>
        <dbReference type="SAM" id="MobiDB-lite"/>
    </source>
</evidence>
<feature type="domain" description="PSP proline-rich" evidence="7">
    <location>
        <begin position="86"/>
        <end position="138"/>
    </location>
</feature>
<dbReference type="InterPro" id="IPR006568">
    <property type="entry name" value="PSP_pro-rich"/>
</dbReference>
<feature type="region of interest" description="Disordered" evidence="6">
    <location>
        <begin position="207"/>
        <end position="259"/>
    </location>
</feature>
<evidence type="ECO:0000313" key="8">
    <source>
        <dbReference type="EMBL" id="KAF0306077.1"/>
    </source>
</evidence>
<gene>
    <name evidence="8" type="ORF">FJT64_022387</name>
</gene>
<evidence type="ECO:0000256" key="2">
    <source>
        <dbReference type="ARBA" id="ARBA00022723"/>
    </source>
</evidence>
<feature type="region of interest" description="Disordered" evidence="6">
    <location>
        <begin position="1"/>
        <end position="36"/>
    </location>
</feature>
<feature type="region of interest" description="Disordered" evidence="6">
    <location>
        <begin position="137"/>
        <end position="160"/>
    </location>
</feature>
<dbReference type="GO" id="GO:0071013">
    <property type="term" value="C:catalytic step 2 spliceosome"/>
    <property type="evidence" value="ECO:0007669"/>
    <property type="project" value="TreeGrafter"/>
</dbReference>
<dbReference type="PANTHER" id="PTHR13316">
    <property type="entry name" value="ZINC FINGER, CCHC DOMAIN CONTAINING 8"/>
    <property type="match status" value="1"/>
</dbReference>
<dbReference type="OrthoDB" id="8026949at2759"/>
<feature type="compositionally biased region" description="Acidic residues" evidence="6">
    <location>
        <begin position="280"/>
        <end position="301"/>
    </location>
</feature>
<keyword evidence="9" id="KW-1185">Reference proteome</keyword>
<feature type="region of interest" description="Disordered" evidence="6">
    <location>
        <begin position="273"/>
        <end position="333"/>
    </location>
</feature>
<comment type="subcellular location">
    <subcellularLocation>
        <location evidence="1">Nucleus</location>
    </subcellularLocation>
</comment>
<proteinExistence type="predicted"/>
<dbReference type="GO" id="GO:0008270">
    <property type="term" value="F:zinc ion binding"/>
    <property type="evidence" value="ECO:0007669"/>
    <property type="project" value="UniProtKB-KW"/>
</dbReference>
<evidence type="ECO:0000256" key="1">
    <source>
        <dbReference type="ARBA" id="ARBA00004123"/>
    </source>
</evidence>
<name>A0A6A4WEI7_AMPAM</name>
<evidence type="ECO:0000313" key="9">
    <source>
        <dbReference type="Proteomes" id="UP000440578"/>
    </source>
</evidence>
<organism evidence="8 9">
    <name type="scientific">Amphibalanus amphitrite</name>
    <name type="common">Striped barnacle</name>
    <name type="synonym">Balanus amphitrite</name>
    <dbReference type="NCBI Taxonomy" id="1232801"/>
    <lineage>
        <taxon>Eukaryota</taxon>
        <taxon>Metazoa</taxon>
        <taxon>Ecdysozoa</taxon>
        <taxon>Arthropoda</taxon>
        <taxon>Crustacea</taxon>
        <taxon>Multicrustacea</taxon>
        <taxon>Cirripedia</taxon>
        <taxon>Thoracica</taxon>
        <taxon>Thoracicalcarea</taxon>
        <taxon>Balanomorpha</taxon>
        <taxon>Balanoidea</taxon>
        <taxon>Balanidae</taxon>
        <taxon>Amphibalaninae</taxon>
        <taxon>Amphibalanus</taxon>
    </lineage>
</organism>
<evidence type="ECO:0000256" key="3">
    <source>
        <dbReference type="ARBA" id="ARBA00022771"/>
    </source>
</evidence>
<reference evidence="8 9" key="1">
    <citation type="submission" date="2019-07" db="EMBL/GenBank/DDBJ databases">
        <title>Draft genome assembly of a fouling barnacle, Amphibalanus amphitrite (Darwin, 1854): The first reference genome for Thecostraca.</title>
        <authorList>
            <person name="Kim W."/>
        </authorList>
    </citation>
    <scope>NUCLEOTIDE SEQUENCE [LARGE SCALE GENOMIC DNA]</scope>
    <source>
        <strain evidence="8">SNU_AA5</strain>
        <tissue evidence="8">Soma without cirri and trophi</tissue>
    </source>
</reference>
<evidence type="ECO:0000259" key="7">
    <source>
        <dbReference type="SMART" id="SM00581"/>
    </source>
</evidence>
<dbReference type="Proteomes" id="UP000440578">
    <property type="component" value="Unassembled WGS sequence"/>
</dbReference>
<dbReference type="EMBL" id="VIIS01000693">
    <property type="protein sequence ID" value="KAF0306077.1"/>
    <property type="molecule type" value="Genomic_DNA"/>
</dbReference>
<dbReference type="Pfam" id="PF04046">
    <property type="entry name" value="PSP"/>
    <property type="match status" value="1"/>
</dbReference>
<evidence type="ECO:0000256" key="5">
    <source>
        <dbReference type="ARBA" id="ARBA00023242"/>
    </source>
</evidence>
<dbReference type="InterPro" id="IPR052115">
    <property type="entry name" value="NEXT_complex_subunit_ZCCHC8"/>
</dbReference>
<feature type="compositionally biased region" description="Basic and acidic residues" evidence="6">
    <location>
        <begin position="1"/>
        <end position="10"/>
    </location>
</feature>
<dbReference type="PANTHER" id="PTHR13316:SF0">
    <property type="entry name" value="ZINC FINGER CCHC DOMAIN-CONTAINING PROTEIN 8"/>
    <property type="match status" value="1"/>
</dbReference>
<dbReference type="GO" id="GO:0003723">
    <property type="term" value="F:RNA binding"/>
    <property type="evidence" value="ECO:0007669"/>
    <property type="project" value="TreeGrafter"/>
</dbReference>
<dbReference type="AlphaFoldDB" id="A0A6A4WEI7"/>
<keyword evidence="5" id="KW-0539">Nucleus</keyword>
<feature type="compositionally biased region" description="Basic and acidic residues" evidence="6">
    <location>
        <begin position="138"/>
        <end position="160"/>
    </location>
</feature>
<feature type="compositionally biased region" description="Polar residues" evidence="6">
    <location>
        <begin position="13"/>
        <end position="26"/>
    </location>
</feature>